<sequence>MPPGEAESLSPDDLRSAVWGSKMTLVLEEFTLTTLWSIKACILLMYSRLTLGLKQNVAVKILACYCGVGFFIVEVLLLGVWCRPVQQYWAVPVRNLFNISSDLLMLFIPLPMLITSKLPLKRKIILCAVFGLGIFVILASILNRYYNFTIPYSPIFLNWYVGEVSTAVFVANIPLCWPLARRIFALGSFGDSKRSHSNSQNYNLQSSSKLYGITSLRQRGAERLTSTNDTNAGLNESEERITGSGWTQDGNNSDQLELTPANKRGVFKSAVVAGAPDGKSGDEVWDNSLGNEAIIKTVQVSQYTS</sequence>
<dbReference type="EMBL" id="NCSJ02000444">
    <property type="protein sequence ID" value="RFU24462.1"/>
    <property type="molecule type" value="Genomic_DNA"/>
</dbReference>
<feature type="transmembrane region" description="Helical" evidence="7">
    <location>
        <begin position="61"/>
        <end position="81"/>
    </location>
</feature>
<feature type="compositionally biased region" description="Polar residues" evidence="6">
    <location>
        <begin position="244"/>
        <end position="256"/>
    </location>
</feature>
<evidence type="ECO:0000256" key="4">
    <source>
        <dbReference type="ARBA" id="ARBA00023136"/>
    </source>
</evidence>
<dbReference type="PANTHER" id="PTHR33048">
    <property type="entry name" value="PTH11-LIKE INTEGRAL MEMBRANE PROTEIN (AFU_ORTHOLOGUE AFUA_5G11245)"/>
    <property type="match status" value="1"/>
</dbReference>
<feature type="non-terminal residue" evidence="9">
    <location>
        <position position="305"/>
    </location>
</feature>
<gene>
    <name evidence="9" type="ORF">B7463_g11881</name>
</gene>
<keyword evidence="10" id="KW-1185">Reference proteome</keyword>
<evidence type="ECO:0000313" key="9">
    <source>
        <dbReference type="EMBL" id="RFU24462.1"/>
    </source>
</evidence>
<feature type="compositionally biased region" description="Polar residues" evidence="6">
    <location>
        <begin position="225"/>
        <end position="234"/>
    </location>
</feature>
<name>A0A3E2GTV1_SCYLI</name>
<comment type="similarity">
    <text evidence="5">Belongs to the SAT4 family.</text>
</comment>
<keyword evidence="4 7" id="KW-0472">Membrane</keyword>
<reference evidence="9 10" key="1">
    <citation type="submission" date="2018-05" db="EMBL/GenBank/DDBJ databases">
        <title>Draft genome sequence of Scytalidium lignicola DSM 105466, a ubiquitous saprotrophic fungus.</title>
        <authorList>
            <person name="Buettner E."/>
            <person name="Gebauer A.M."/>
            <person name="Hofrichter M."/>
            <person name="Liers C."/>
            <person name="Kellner H."/>
        </authorList>
    </citation>
    <scope>NUCLEOTIDE SEQUENCE [LARGE SCALE GENOMIC DNA]</scope>
    <source>
        <strain evidence="9 10">DSM 105466</strain>
    </source>
</reference>
<evidence type="ECO:0000256" key="5">
    <source>
        <dbReference type="ARBA" id="ARBA00038359"/>
    </source>
</evidence>
<dbReference type="InterPro" id="IPR049326">
    <property type="entry name" value="Rhodopsin_dom_fungi"/>
</dbReference>
<keyword evidence="3 7" id="KW-1133">Transmembrane helix</keyword>
<dbReference type="OMA" id="FIVEIAY"/>
<feature type="region of interest" description="Disordered" evidence="6">
    <location>
        <begin position="225"/>
        <end position="256"/>
    </location>
</feature>
<feature type="transmembrane region" description="Helical" evidence="7">
    <location>
        <begin position="158"/>
        <end position="180"/>
    </location>
</feature>
<organism evidence="9 10">
    <name type="scientific">Scytalidium lignicola</name>
    <name type="common">Hyphomycete</name>
    <dbReference type="NCBI Taxonomy" id="5539"/>
    <lineage>
        <taxon>Eukaryota</taxon>
        <taxon>Fungi</taxon>
        <taxon>Dikarya</taxon>
        <taxon>Ascomycota</taxon>
        <taxon>Pezizomycotina</taxon>
        <taxon>Leotiomycetes</taxon>
        <taxon>Leotiomycetes incertae sedis</taxon>
        <taxon>Scytalidium</taxon>
    </lineage>
</organism>
<dbReference type="InterPro" id="IPR052337">
    <property type="entry name" value="SAT4-like"/>
</dbReference>
<dbReference type="Proteomes" id="UP000258309">
    <property type="component" value="Unassembled WGS sequence"/>
</dbReference>
<evidence type="ECO:0000256" key="3">
    <source>
        <dbReference type="ARBA" id="ARBA00022989"/>
    </source>
</evidence>
<evidence type="ECO:0000313" key="10">
    <source>
        <dbReference type="Proteomes" id="UP000258309"/>
    </source>
</evidence>
<dbReference type="PANTHER" id="PTHR33048:SF110">
    <property type="entry name" value="UBID FAMILY DECARBOXYLASE"/>
    <property type="match status" value="1"/>
</dbReference>
<comment type="subcellular location">
    <subcellularLocation>
        <location evidence="1">Membrane</location>
        <topology evidence="1">Multi-pass membrane protein</topology>
    </subcellularLocation>
</comment>
<accession>A0A3E2GTV1</accession>
<feature type="transmembrane region" description="Helical" evidence="7">
    <location>
        <begin position="93"/>
        <end position="112"/>
    </location>
</feature>
<feature type="domain" description="Rhodopsin" evidence="8">
    <location>
        <begin position="8"/>
        <end position="182"/>
    </location>
</feature>
<dbReference type="OrthoDB" id="3903189at2759"/>
<dbReference type="Pfam" id="PF20684">
    <property type="entry name" value="Fung_rhodopsin"/>
    <property type="match status" value="1"/>
</dbReference>
<evidence type="ECO:0000256" key="7">
    <source>
        <dbReference type="SAM" id="Phobius"/>
    </source>
</evidence>
<proteinExistence type="inferred from homology"/>
<keyword evidence="2 7" id="KW-0812">Transmembrane</keyword>
<comment type="caution">
    <text evidence="9">The sequence shown here is derived from an EMBL/GenBank/DDBJ whole genome shotgun (WGS) entry which is preliminary data.</text>
</comment>
<evidence type="ECO:0000256" key="6">
    <source>
        <dbReference type="SAM" id="MobiDB-lite"/>
    </source>
</evidence>
<evidence type="ECO:0000256" key="2">
    <source>
        <dbReference type="ARBA" id="ARBA00022692"/>
    </source>
</evidence>
<feature type="non-terminal residue" evidence="9">
    <location>
        <position position="1"/>
    </location>
</feature>
<feature type="transmembrane region" description="Helical" evidence="7">
    <location>
        <begin position="30"/>
        <end position="49"/>
    </location>
</feature>
<dbReference type="STRING" id="5539.A0A3E2GTV1"/>
<dbReference type="GO" id="GO:0016020">
    <property type="term" value="C:membrane"/>
    <property type="evidence" value="ECO:0007669"/>
    <property type="project" value="UniProtKB-SubCell"/>
</dbReference>
<protein>
    <recommendedName>
        <fullName evidence="8">Rhodopsin domain-containing protein</fullName>
    </recommendedName>
</protein>
<dbReference type="AlphaFoldDB" id="A0A3E2GTV1"/>
<feature type="transmembrane region" description="Helical" evidence="7">
    <location>
        <begin position="124"/>
        <end position="146"/>
    </location>
</feature>
<evidence type="ECO:0000256" key="1">
    <source>
        <dbReference type="ARBA" id="ARBA00004141"/>
    </source>
</evidence>
<evidence type="ECO:0000259" key="8">
    <source>
        <dbReference type="Pfam" id="PF20684"/>
    </source>
</evidence>